<proteinExistence type="predicted"/>
<dbReference type="InterPro" id="IPR008225">
    <property type="entry name" value="F420-0_g-glutamyl_ligase"/>
</dbReference>
<dbReference type="AlphaFoldDB" id="A0A537J0W1"/>
<reference evidence="9 10" key="1">
    <citation type="journal article" date="2019" name="Nat. Microbiol.">
        <title>Mediterranean grassland soil C-N compound turnover is dependent on rainfall and depth, and is mediated by genomically divergent microorganisms.</title>
        <authorList>
            <person name="Diamond S."/>
            <person name="Andeer P.F."/>
            <person name="Li Z."/>
            <person name="Crits-Christoph A."/>
            <person name="Burstein D."/>
            <person name="Anantharaman K."/>
            <person name="Lane K.R."/>
            <person name="Thomas B.C."/>
            <person name="Pan C."/>
            <person name="Northen T.R."/>
            <person name="Banfield J.F."/>
        </authorList>
    </citation>
    <scope>NUCLEOTIDE SEQUENCE [LARGE SCALE GENOMIC DNA]</scope>
    <source>
        <strain evidence="9">NP_8</strain>
    </source>
</reference>
<evidence type="ECO:0000256" key="7">
    <source>
        <dbReference type="ARBA" id="ARBA00023211"/>
    </source>
</evidence>
<feature type="domain" description="Coenzyme F420:L-glutamate ligase-like" evidence="8">
    <location>
        <begin position="12"/>
        <end position="229"/>
    </location>
</feature>
<evidence type="ECO:0000256" key="1">
    <source>
        <dbReference type="ARBA" id="ARBA00022598"/>
    </source>
</evidence>
<dbReference type="Proteomes" id="UP000318834">
    <property type="component" value="Unassembled WGS sequence"/>
</dbReference>
<keyword evidence="5" id="KW-0630">Potassium</keyword>
<dbReference type="PANTHER" id="PTHR47917:SF1">
    <property type="entry name" value="COENZYME F420:L-GLUTAMATE LIGASE"/>
    <property type="match status" value="1"/>
</dbReference>
<evidence type="ECO:0000256" key="3">
    <source>
        <dbReference type="ARBA" id="ARBA00022741"/>
    </source>
</evidence>
<dbReference type="GO" id="GO:0052618">
    <property type="term" value="F:coenzyme F420-0:L-glutamate ligase activity"/>
    <property type="evidence" value="ECO:0007669"/>
    <property type="project" value="UniProtKB-EC"/>
</dbReference>
<keyword evidence="3" id="KW-0547">Nucleotide-binding</keyword>
<dbReference type="SUPFAM" id="SSF144010">
    <property type="entry name" value="CofE-like"/>
    <property type="match status" value="1"/>
</dbReference>
<accession>A0A537J0W1</accession>
<comment type="caution">
    <text evidence="9">The sequence shown here is derived from an EMBL/GenBank/DDBJ whole genome shotgun (WGS) entry which is preliminary data.</text>
</comment>
<gene>
    <name evidence="9" type="primary">cofE</name>
    <name evidence="9" type="ORF">E6H05_00695</name>
</gene>
<evidence type="ECO:0000256" key="6">
    <source>
        <dbReference type="ARBA" id="ARBA00023134"/>
    </source>
</evidence>
<dbReference type="PANTHER" id="PTHR47917">
    <property type="match status" value="1"/>
</dbReference>
<protein>
    <submittedName>
        <fullName evidence="9">Coenzyme F420-0:L-glutamate ligase</fullName>
        <ecNumber evidence="9">6.3.2.31</ecNumber>
    </submittedName>
</protein>
<keyword evidence="7" id="KW-0464">Manganese</keyword>
<dbReference type="GO" id="GO:0005525">
    <property type="term" value="F:GTP binding"/>
    <property type="evidence" value="ECO:0007669"/>
    <property type="project" value="UniProtKB-KW"/>
</dbReference>
<keyword evidence="1 9" id="KW-0436">Ligase</keyword>
<sequence length="252" mass="27003">MRTLTVWVPVGFPDVRPGDDLPRLILEIFRFNDVAPEDLDVLVVAQKIVSKAEGSVVNLDEITPGPRALQLAEEAKKDPRLCQVILNESRAVLRVRPGLIIAEHRLGFICANAGVDHSNVGLGPQWVAMLPKNPDASAEAIRQAIAEALGARVGVIINDTHGRPFREGAVGVAIGLAGMEPLYSYIGEQDLYGYVLQTSVESVADELASAASLLQGQAAEGTPLALIRGVRIEPGRGGAGRLLRPAERDLFR</sequence>
<keyword evidence="4" id="KW-0460">Magnesium</keyword>
<name>A0A537J0W1_9BACT</name>
<dbReference type="Pfam" id="PF01996">
    <property type="entry name" value="F420_ligase"/>
    <property type="match status" value="1"/>
</dbReference>
<organism evidence="9 10">
    <name type="scientific">Candidatus Segetimicrobium genomatis</name>
    <dbReference type="NCBI Taxonomy" id="2569760"/>
    <lineage>
        <taxon>Bacteria</taxon>
        <taxon>Bacillati</taxon>
        <taxon>Candidatus Sysuimicrobiota</taxon>
        <taxon>Candidatus Sysuimicrobiia</taxon>
        <taxon>Candidatus Sysuimicrobiales</taxon>
        <taxon>Candidatus Segetimicrobiaceae</taxon>
        <taxon>Candidatus Segetimicrobium</taxon>
    </lineage>
</organism>
<dbReference type="Gene3D" id="3.90.1660.10">
    <property type="entry name" value="CofE-like domain"/>
    <property type="match status" value="1"/>
</dbReference>
<evidence type="ECO:0000256" key="5">
    <source>
        <dbReference type="ARBA" id="ARBA00022958"/>
    </source>
</evidence>
<keyword evidence="6" id="KW-0342">GTP-binding</keyword>
<dbReference type="EC" id="6.3.2.31" evidence="9"/>
<evidence type="ECO:0000313" key="9">
    <source>
        <dbReference type="EMBL" id="TMI77189.1"/>
    </source>
</evidence>
<evidence type="ECO:0000256" key="4">
    <source>
        <dbReference type="ARBA" id="ARBA00022842"/>
    </source>
</evidence>
<evidence type="ECO:0000256" key="2">
    <source>
        <dbReference type="ARBA" id="ARBA00022723"/>
    </source>
</evidence>
<dbReference type="Gene3D" id="3.30.1330.100">
    <property type="entry name" value="CofE-like"/>
    <property type="match status" value="1"/>
</dbReference>
<dbReference type="GO" id="GO:0046872">
    <property type="term" value="F:metal ion binding"/>
    <property type="evidence" value="ECO:0007669"/>
    <property type="project" value="UniProtKB-KW"/>
</dbReference>
<dbReference type="NCBIfam" id="TIGR01916">
    <property type="entry name" value="F420_cofE"/>
    <property type="match status" value="1"/>
</dbReference>
<dbReference type="InterPro" id="IPR002847">
    <property type="entry name" value="F420-0_gamma-glut_ligase-dom"/>
</dbReference>
<evidence type="ECO:0000259" key="8">
    <source>
        <dbReference type="Pfam" id="PF01996"/>
    </source>
</evidence>
<evidence type="ECO:0000313" key="10">
    <source>
        <dbReference type="Proteomes" id="UP000318834"/>
    </source>
</evidence>
<keyword evidence="2" id="KW-0479">Metal-binding</keyword>
<dbReference type="EMBL" id="VBAP01000005">
    <property type="protein sequence ID" value="TMI77189.1"/>
    <property type="molecule type" value="Genomic_DNA"/>
</dbReference>